<dbReference type="CDD" id="cd00202">
    <property type="entry name" value="ZnF_GATA"/>
    <property type="match status" value="1"/>
</dbReference>
<evidence type="ECO:0000259" key="3">
    <source>
        <dbReference type="PROSITE" id="PS50114"/>
    </source>
</evidence>
<feature type="region of interest" description="Disordered" evidence="2">
    <location>
        <begin position="114"/>
        <end position="148"/>
    </location>
</feature>
<evidence type="ECO:0000256" key="1">
    <source>
        <dbReference type="PROSITE-ProRule" id="PRU00094"/>
    </source>
</evidence>
<keyword evidence="1" id="KW-0479">Metal-binding</keyword>
<feature type="domain" description="GATA-type" evidence="3">
    <location>
        <begin position="26"/>
        <end position="81"/>
    </location>
</feature>
<dbReference type="Gene3D" id="3.30.50.10">
    <property type="entry name" value="Erythroid Transcription Factor GATA-1, subunit A"/>
    <property type="match status" value="1"/>
</dbReference>
<dbReference type="GO" id="GO:0008270">
    <property type="term" value="F:zinc ion binding"/>
    <property type="evidence" value="ECO:0007669"/>
    <property type="project" value="UniProtKB-KW"/>
</dbReference>
<accession>A0A9P5K0H6</accession>
<dbReference type="AlphaFoldDB" id="A0A9P5K0H6"/>
<evidence type="ECO:0000313" key="5">
    <source>
        <dbReference type="Proteomes" id="UP000759537"/>
    </source>
</evidence>
<dbReference type="GO" id="GO:0006355">
    <property type="term" value="P:regulation of DNA-templated transcription"/>
    <property type="evidence" value="ECO:0007669"/>
    <property type="project" value="InterPro"/>
</dbReference>
<protein>
    <recommendedName>
        <fullName evidence="3">GATA-type domain-containing protein</fullName>
    </recommendedName>
</protein>
<dbReference type="Pfam" id="PF00320">
    <property type="entry name" value="GATA"/>
    <property type="match status" value="1"/>
</dbReference>
<gene>
    <name evidence="4" type="ORF">DFH94DRAFT_636108</name>
</gene>
<reference evidence="4" key="1">
    <citation type="submission" date="2019-10" db="EMBL/GenBank/DDBJ databases">
        <authorList>
            <consortium name="DOE Joint Genome Institute"/>
            <person name="Kuo A."/>
            <person name="Miyauchi S."/>
            <person name="Kiss E."/>
            <person name="Drula E."/>
            <person name="Kohler A."/>
            <person name="Sanchez-Garcia M."/>
            <person name="Andreopoulos B."/>
            <person name="Barry K.W."/>
            <person name="Bonito G."/>
            <person name="Buee M."/>
            <person name="Carver A."/>
            <person name="Chen C."/>
            <person name="Cichocki N."/>
            <person name="Clum A."/>
            <person name="Culley D."/>
            <person name="Crous P.W."/>
            <person name="Fauchery L."/>
            <person name="Girlanda M."/>
            <person name="Hayes R."/>
            <person name="Keri Z."/>
            <person name="LaButti K."/>
            <person name="Lipzen A."/>
            <person name="Lombard V."/>
            <person name="Magnuson J."/>
            <person name="Maillard F."/>
            <person name="Morin E."/>
            <person name="Murat C."/>
            <person name="Nolan M."/>
            <person name="Ohm R."/>
            <person name="Pangilinan J."/>
            <person name="Pereira M."/>
            <person name="Perotto S."/>
            <person name="Peter M."/>
            <person name="Riley R."/>
            <person name="Sitrit Y."/>
            <person name="Stielow B."/>
            <person name="Szollosi G."/>
            <person name="Zifcakova L."/>
            <person name="Stursova M."/>
            <person name="Spatafora J.W."/>
            <person name="Tedersoo L."/>
            <person name="Vaario L.-M."/>
            <person name="Yamada A."/>
            <person name="Yan M."/>
            <person name="Wang P."/>
            <person name="Xu J."/>
            <person name="Bruns T."/>
            <person name="Baldrian P."/>
            <person name="Vilgalys R."/>
            <person name="Henrissat B."/>
            <person name="Grigoriev I.V."/>
            <person name="Hibbett D."/>
            <person name="Nagy L.G."/>
            <person name="Martin F.M."/>
        </authorList>
    </citation>
    <scope>NUCLEOTIDE SEQUENCE</scope>
    <source>
        <strain evidence="4">Prilba</strain>
    </source>
</reference>
<dbReference type="GO" id="GO:0043565">
    <property type="term" value="F:sequence-specific DNA binding"/>
    <property type="evidence" value="ECO:0007669"/>
    <property type="project" value="InterPro"/>
</dbReference>
<evidence type="ECO:0000256" key="2">
    <source>
        <dbReference type="SAM" id="MobiDB-lite"/>
    </source>
</evidence>
<proteinExistence type="predicted"/>
<keyword evidence="5" id="KW-1185">Reference proteome</keyword>
<feature type="compositionally biased region" description="Basic residues" evidence="2">
    <location>
        <begin position="72"/>
        <end position="84"/>
    </location>
</feature>
<keyword evidence="1" id="KW-0863">Zinc-finger</keyword>
<sequence length="182" mass="20636">MVDQLIPRTTAHPIIYTNDAGMKLCDTIRRQCFNCRATATTTWRRSVLNPEKMVCNKCGLFERTHAVPRPKTFPRRRRSLRSSAHRNVDLPPSNHLEYRHRNDHPSIKSFTGHFPNGFGSMGGETNSQDTTWMSDNVSSIPPRLGPSPQATTYRADFHLLSNTIPAEAAHFSSHLSDNRLPK</sequence>
<dbReference type="PROSITE" id="PS50114">
    <property type="entry name" value="GATA_ZN_FINGER_2"/>
    <property type="match status" value="1"/>
</dbReference>
<reference evidence="4" key="2">
    <citation type="journal article" date="2020" name="Nat. Commun.">
        <title>Large-scale genome sequencing of mycorrhizal fungi provides insights into the early evolution of symbiotic traits.</title>
        <authorList>
            <person name="Miyauchi S."/>
            <person name="Kiss E."/>
            <person name="Kuo A."/>
            <person name="Drula E."/>
            <person name="Kohler A."/>
            <person name="Sanchez-Garcia M."/>
            <person name="Morin E."/>
            <person name="Andreopoulos B."/>
            <person name="Barry K.W."/>
            <person name="Bonito G."/>
            <person name="Buee M."/>
            <person name="Carver A."/>
            <person name="Chen C."/>
            <person name="Cichocki N."/>
            <person name="Clum A."/>
            <person name="Culley D."/>
            <person name="Crous P.W."/>
            <person name="Fauchery L."/>
            <person name="Girlanda M."/>
            <person name="Hayes R.D."/>
            <person name="Keri Z."/>
            <person name="LaButti K."/>
            <person name="Lipzen A."/>
            <person name="Lombard V."/>
            <person name="Magnuson J."/>
            <person name="Maillard F."/>
            <person name="Murat C."/>
            <person name="Nolan M."/>
            <person name="Ohm R.A."/>
            <person name="Pangilinan J."/>
            <person name="Pereira M.F."/>
            <person name="Perotto S."/>
            <person name="Peter M."/>
            <person name="Pfister S."/>
            <person name="Riley R."/>
            <person name="Sitrit Y."/>
            <person name="Stielow J.B."/>
            <person name="Szollosi G."/>
            <person name="Zifcakova L."/>
            <person name="Stursova M."/>
            <person name="Spatafora J.W."/>
            <person name="Tedersoo L."/>
            <person name="Vaario L.M."/>
            <person name="Yamada A."/>
            <person name="Yan M."/>
            <person name="Wang P."/>
            <person name="Xu J."/>
            <person name="Bruns T."/>
            <person name="Baldrian P."/>
            <person name="Vilgalys R."/>
            <person name="Dunand C."/>
            <person name="Henrissat B."/>
            <person name="Grigoriev I.V."/>
            <person name="Hibbett D."/>
            <person name="Nagy L.G."/>
            <person name="Martin F.M."/>
        </authorList>
    </citation>
    <scope>NUCLEOTIDE SEQUENCE</scope>
    <source>
        <strain evidence="4">Prilba</strain>
    </source>
</reference>
<dbReference type="SMART" id="SM00401">
    <property type="entry name" value="ZnF_GATA"/>
    <property type="match status" value="1"/>
</dbReference>
<comment type="caution">
    <text evidence="4">The sequence shown here is derived from an EMBL/GenBank/DDBJ whole genome shotgun (WGS) entry which is preliminary data.</text>
</comment>
<keyword evidence="1" id="KW-0862">Zinc</keyword>
<feature type="region of interest" description="Disordered" evidence="2">
    <location>
        <begin position="72"/>
        <end position="100"/>
    </location>
</feature>
<dbReference type="Proteomes" id="UP000759537">
    <property type="component" value="Unassembled WGS sequence"/>
</dbReference>
<name>A0A9P5K0H6_9AGAM</name>
<dbReference type="OrthoDB" id="515401at2759"/>
<dbReference type="InterPro" id="IPR000679">
    <property type="entry name" value="Znf_GATA"/>
</dbReference>
<dbReference type="EMBL" id="WHVB01000018">
    <property type="protein sequence ID" value="KAF8473688.1"/>
    <property type="molecule type" value="Genomic_DNA"/>
</dbReference>
<dbReference type="InterPro" id="IPR013088">
    <property type="entry name" value="Znf_NHR/GATA"/>
</dbReference>
<dbReference type="SUPFAM" id="SSF57716">
    <property type="entry name" value="Glucocorticoid receptor-like (DNA-binding domain)"/>
    <property type="match status" value="1"/>
</dbReference>
<organism evidence="4 5">
    <name type="scientific">Russula ochroleuca</name>
    <dbReference type="NCBI Taxonomy" id="152965"/>
    <lineage>
        <taxon>Eukaryota</taxon>
        <taxon>Fungi</taxon>
        <taxon>Dikarya</taxon>
        <taxon>Basidiomycota</taxon>
        <taxon>Agaricomycotina</taxon>
        <taxon>Agaricomycetes</taxon>
        <taxon>Russulales</taxon>
        <taxon>Russulaceae</taxon>
        <taxon>Russula</taxon>
    </lineage>
</organism>
<evidence type="ECO:0000313" key="4">
    <source>
        <dbReference type="EMBL" id="KAF8473688.1"/>
    </source>
</evidence>
<feature type="compositionally biased region" description="Polar residues" evidence="2">
    <location>
        <begin position="123"/>
        <end position="139"/>
    </location>
</feature>